<proteinExistence type="predicted"/>
<sequence>MFKIDRTKINWDTVIIGCAFFALQLPFLPSTLEFRLYSVVTWGTVVKLNAGGFHPEIEFTTSDGRRSSFAGSTTYRTEVGDRVEIRYRTTPRVQARVNNELSIWGVHTFLTAFSAVFIIGGLYGMRTNQHRWGDDD</sequence>
<dbReference type="STRING" id="1777141.AWB80_02974"/>
<evidence type="ECO:0000313" key="3">
    <source>
        <dbReference type="Proteomes" id="UP000054911"/>
    </source>
</evidence>
<dbReference type="AlphaFoldDB" id="A0A158B2K3"/>
<dbReference type="EMBL" id="FCOE02000008">
    <property type="protein sequence ID" value="SAK64140.1"/>
    <property type="molecule type" value="Genomic_DNA"/>
</dbReference>
<reference evidence="2" key="1">
    <citation type="submission" date="2016-01" db="EMBL/GenBank/DDBJ databases">
        <authorList>
            <person name="Peeters C."/>
        </authorList>
    </citation>
    <scope>NUCLEOTIDE SEQUENCE [LARGE SCALE GENOMIC DNA]</scope>
    <source>
        <strain evidence="2">LMG 29323</strain>
    </source>
</reference>
<keyword evidence="1" id="KW-0812">Transmembrane</keyword>
<dbReference type="RefSeq" id="WP_061175434.1">
    <property type="nucleotide sequence ID" value="NZ_FCOE02000008.1"/>
</dbReference>
<keyword evidence="3" id="KW-1185">Reference proteome</keyword>
<evidence type="ECO:0000256" key="1">
    <source>
        <dbReference type="SAM" id="Phobius"/>
    </source>
</evidence>
<keyword evidence="1" id="KW-0472">Membrane</keyword>
<name>A0A158B2K3_9BURK</name>
<protein>
    <recommendedName>
        <fullName evidence="4">DUF3592 domain-containing protein</fullName>
    </recommendedName>
</protein>
<feature type="transmembrane region" description="Helical" evidence="1">
    <location>
        <begin position="9"/>
        <end position="28"/>
    </location>
</feature>
<evidence type="ECO:0008006" key="4">
    <source>
        <dbReference type="Google" id="ProtNLM"/>
    </source>
</evidence>
<organism evidence="2 3">
    <name type="scientific">Caballeronia pedi</name>
    <dbReference type="NCBI Taxonomy" id="1777141"/>
    <lineage>
        <taxon>Bacteria</taxon>
        <taxon>Pseudomonadati</taxon>
        <taxon>Pseudomonadota</taxon>
        <taxon>Betaproteobacteria</taxon>
        <taxon>Burkholderiales</taxon>
        <taxon>Burkholderiaceae</taxon>
        <taxon>Caballeronia</taxon>
    </lineage>
</organism>
<keyword evidence="1" id="KW-1133">Transmembrane helix</keyword>
<comment type="caution">
    <text evidence="2">The sequence shown here is derived from an EMBL/GenBank/DDBJ whole genome shotgun (WGS) entry which is preliminary data.</text>
</comment>
<feature type="transmembrane region" description="Helical" evidence="1">
    <location>
        <begin position="101"/>
        <end position="123"/>
    </location>
</feature>
<accession>A0A158B2K3</accession>
<dbReference type="OrthoDB" id="9102337at2"/>
<evidence type="ECO:0000313" key="2">
    <source>
        <dbReference type="EMBL" id="SAK64140.1"/>
    </source>
</evidence>
<dbReference type="Proteomes" id="UP000054911">
    <property type="component" value="Unassembled WGS sequence"/>
</dbReference>
<gene>
    <name evidence="2" type="ORF">AWB80_02974</name>
</gene>